<dbReference type="PIRSF" id="PIRSF006232">
    <property type="entry name" value="Pirin"/>
    <property type="match status" value="1"/>
</dbReference>
<dbReference type="OrthoDB" id="321327at2"/>
<dbReference type="InterPro" id="IPR014710">
    <property type="entry name" value="RmlC-like_jellyroll"/>
</dbReference>
<comment type="cofactor">
    <cofactor evidence="2">
        <name>Fe cation</name>
        <dbReference type="ChEBI" id="CHEBI:24875"/>
    </cofactor>
    <text evidence="2">Binds 1 Fe cation per subunit.</text>
</comment>
<dbReference type="Proteomes" id="UP000215509">
    <property type="component" value="Unassembled WGS sequence"/>
</dbReference>
<keyword evidence="2" id="KW-0408">Iron</keyword>
<feature type="binding site" evidence="2">
    <location>
        <position position="101"/>
    </location>
    <ligand>
        <name>Fe cation</name>
        <dbReference type="ChEBI" id="CHEBI:24875"/>
    </ligand>
</feature>
<evidence type="ECO:0000259" key="5">
    <source>
        <dbReference type="Pfam" id="PF17954"/>
    </source>
</evidence>
<feature type="domain" description="Quercetin 2,3-dioxygenase C-terminal cupin" evidence="5">
    <location>
        <begin position="146"/>
        <end position="231"/>
    </location>
</feature>
<evidence type="ECO:0000259" key="4">
    <source>
        <dbReference type="Pfam" id="PF02678"/>
    </source>
</evidence>
<evidence type="ECO:0000256" key="2">
    <source>
        <dbReference type="PIRSR" id="PIRSR006232-1"/>
    </source>
</evidence>
<evidence type="ECO:0000256" key="3">
    <source>
        <dbReference type="RuleBase" id="RU003457"/>
    </source>
</evidence>
<gene>
    <name evidence="6" type="ORF">CF651_12030</name>
</gene>
<dbReference type="AlphaFoldDB" id="A0A229URR7"/>
<sequence length="232" mass="25987">MIKVYPATSRYSADHGWLQSNFSFSFGDYYDPENTEFGPLCVFNDDIVAGHRGFGAHPHREMEIVSIVLRGQLKHEDSTGHTAITSYGGVQRMSAGTGIIHSEVNPADEEVELLQIWFTPNVRQLEPSYETSHYDPAQMKNRLLPVVSDNSGPGVAHIHQNMTIYMSELDAGQSLRFTQQEGRRIYVFVIEGALSLNDDTPLQRRDAARITELSSLDLHTEQGAQLLLIDLP</sequence>
<dbReference type="Gene3D" id="2.60.120.10">
    <property type="entry name" value="Jelly Rolls"/>
    <property type="match status" value="2"/>
</dbReference>
<dbReference type="CDD" id="cd02910">
    <property type="entry name" value="cupin_Yhhw_N"/>
    <property type="match status" value="1"/>
</dbReference>
<protein>
    <submittedName>
        <fullName evidence="6">Pirin family protein</fullName>
    </submittedName>
</protein>
<reference evidence="6 7" key="1">
    <citation type="submission" date="2017-07" db="EMBL/GenBank/DDBJ databases">
        <title>Genome sequencing and assembly of Paenibacillus rigui.</title>
        <authorList>
            <person name="Mayilraj S."/>
        </authorList>
    </citation>
    <scope>NUCLEOTIDE SEQUENCE [LARGE SCALE GENOMIC DNA]</scope>
    <source>
        <strain evidence="6 7">JCM 16352</strain>
    </source>
</reference>
<accession>A0A229URR7</accession>
<organism evidence="6 7">
    <name type="scientific">Paenibacillus rigui</name>
    <dbReference type="NCBI Taxonomy" id="554312"/>
    <lineage>
        <taxon>Bacteria</taxon>
        <taxon>Bacillati</taxon>
        <taxon>Bacillota</taxon>
        <taxon>Bacilli</taxon>
        <taxon>Bacillales</taxon>
        <taxon>Paenibacillaceae</taxon>
        <taxon>Paenibacillus</taxon>
    </lineage>
</organism>
<feature type="binding site" evidence="2">
    <location>
        <position position="57"/>
    </location>
    <ligand>
        <name>Fe cation</name>
        <dbReference type="ChEBI" id="CHEBI:24875"/>
    </ligand>
</feature>
<keyword evidence="7" id="KW-1185">Reference proteome</keyword>
<dbReference type="InterPro" id="IPR041602">
    <property type="entry name" value="Quercetinase_C"/>
</dbReference>
<keyword evidence="2" id="KW-0479">Metal-binding</keyword>
<dbReference type="RefSeq" id="WP_094015101.1">
    <property type="nucleotide sequence ID" value="NZ_NMQW01000017.1"/>
</dbReference>
<dbReference type="InterPro" id="IPR003829">
    <property type="entry name" value="Pirin_N_dom"/>
</dbReference>
<feature type="binding site" evidence="2">
    <location>
        <position position="103"/>
    </location>
    <ligand>
        <name>Fe cation</name>
        <dbReference type="ChEBI" id="CHEBI:24875"/>
    </ligand>
</feature>
<dbReference type="Pfam" id="PF17954">
    <property type="entry name" value="Pirin_C_2"/>
    <property type="match status" value="1"/>
</dbReference>
<feature type="domain" description="Pirin N-terminal" evidence="4">
    <location>
        <begin position="10"/>
        <end position="117"/>
    </location>
</feature>
<comment type="similarity">
    <text evidence="1 3">Belongs to the pirin family.</text>
</comment>
<comment type="caution">
    <text evidence="6">The sequence shown here is derived from an EMBL/GenBank/DDBJ whole genome shotgun (WGS) entry which is preliminary data.</text>
</comment>
<dbReference type="InterPro" id="IPR011051">
    <property type="entry name" value="RmlC_Cupin_sf"/>
</dbReference>
<evidence type="ECO:0000313" key="7">
    <source>
        <dbReference type="Proteomes" id="UP000215509"/>
    </source>
</evidence>
<evidence type="ECO:0000313" key="6">
    <source>
        <dbReference type="EMBL" id="OXM85951.1"/>
    </source>
</evidence>
<dbReference type="PANTHER" id="PTHR43212">
    <property type="entry name" value="QUERCETIN 2,3-DIOXYGENASE"/>
    <property type="match status" value="1"/>
</dbReference>
<name>A0A229URR7_9BACL</name>
<dbReference type="Pfam" id="PF02678">
    <property type="entry name" value="Pirin"/>
    <property type="match status" value="1"/>
</dbReference>
<dbReference type="InterPro" id="IPR012093">
    <property type="entry name" value="Pirin"/>
</dbReference>
<dbReference type="GO" id="GO:0046872">
    <property type="term" value="F:metal ion binding"/>
    <property type="evidence" value="ECO:0007669"/>
    <property type="project" value="UniProtKB-KW"/>
</dbReference>
<dbReference type="PANTHER" id="PTHR43212:SF3">
    <property type="entry name" value="QUERCETIN 2,3-DIOXYGENASE"/>
    <property type="match status" value="1"/>
</dbReference>
<dbReference type="EMBL" id="NMQW01000017">
    <property type="protein sequence ID" value="OXM85951.1"/>
    <property type="molecule type" value="Genomic_DNA"/>
</dbReference>
<evidence type="ECO:0000256" key="1">
    <source>
        <dbReference type="ARBA" id="ARBA00008416"/>
    </source>
</evidence>
<proteinExistence type="inferred from homology"/>
<dbReference type="SUPFAM" id="SSF51182">
    <property type="entry name" value="RmlC-like cupins"/>
    <property type="match status" value="1"/>
</dbReference>
<feature type="binding site" evidence="2">
    <location>
        <position position="59"/>
    </location>
    <ligand>
        <name>Fe cation</name>
        <dbReference type="ChEBI" id="CHEBI:24875"/>
    </ligand>
</feature>